<dbReference type="EC" id="3.6.5.4" evidence="8"/>
<dbReference type="PANTHER" id="PTHR11564:SF5">
    <property type="entry name" value="SIGNAL RECOGNITION PARTICLE SUBUNIT SRP54"/>
    <property type="match status" value="1"/>
</dbReference>
<accession>A0A381VAD0</accession>
<proteinExistence type="inferred from homology"/>
<dbReference type="InterPro" id="IPR013822">
    <property type="entry name" value="Signal_recog_particl_SRP54_hlx"/>
</dbReference>
<evidence type="ECO:0000256" key="9">
    <source>
        <dbReference type="SAM" id="MobiDB-lite"/>
    </source>
</evidence>
<feature type="compositionally biased region" description="Polar residues" evidence="9">
    <location>
        <begin position="404"/>
        <end position="413"/>
    </location>
</feature>
<name>A0A381VAD0_9ZZZZ</name>
<dbReference type="InterPro" id="IPR004125">
    <property type="entry name" value="Signal_recog_particle_SRP54_M"/>
</dbReference>
<keyword evidence="7" id="KW-0687">Ribonucleoprotein</keyword>
<keyword evidence="4" id="KW-0694">RNA-binding</keyword>
<dbReference type="InterPro" id="IPR000897">
    <property type="entry name" value="SRP54_GTPase_dom"/>
</dbReference>
<dbReference type="InterPro" id="IPR042101">
    <property type="entry name" value="SRP54_N_sf"/>
</dbReference>
<dbReference type="CDD" id="cd18539">
    <property type="entry name" value="SRP_G"/>
    <property type="match status" value="1"/>
</dbReference>
<dbReference type="GO" id="GO:0003924">
    <property type="term" value="F:GTPase activity"/>
    <property type="evidence" value="ECO:0007669"/>
    <property type="project" value="InterPro"/>
</dbReference>
<dbReference type="GO" id="GO:0006614">
    <property type="term" value="P:SRP-dependent cotranslational protein targeting to membrane"/>
    <property type="evidence" value="ECO:0007669"/>
    <property type="project" value="InterPro"/>
</dbReference>
<dbReference type="SMART" id="SM00382">
    <property type="entry name" value="AAA"/>
    <property type="match status" value="1"/>
</dbReference>
<dbReference type="InterPro" id="IPR036891">
    <property type="entry name" value="Signal_recog_part_SRP54_M_sf"/>
</dbReference>
<dbReference type="PROSITE" id="PS00300">
    <property type="entry name" value="SRP54"/>
    <property type="match status" value="1"/>
</dbReference>
<dbReference type="Pfam" id="PF02881">
    <property type="entry name" value="SRP54_N"/>
    <property type="match status" value="1"/>
</dbReference>
<comment type="similarity">
    <text evidence="1">Belongs to the GTP-binding SRP family. SRP54 subfamily.</text>
</comment>
<dbReference type="SMART" id="SM00963">
    <property type="entry name" value="SRP54_N"/>
    <property type="match status" value="1"/>
</dbReference>
<evidence type="ECO:0000256" key="8">
    <source>
        <dbReference type="ARBA" id="ARBA00035672"/>
    </source>
</evidence>
<dbReference type="Gene3D" id="3.40.50.300">
    <property type="entry name" value="P-loop containing nucleotide triphosphate hydrolases"/>
    <property type="match status" value="1"/>
</dbReference>
<evidence type="ECO:0000259" key="10">
    <source>
        <dbReference type="PROSITE" id="PS00300"/>
    </source>
</evidence>
<dbReference type="SUPFAM" id="SSF47446">
    <property type="entry name" value="Signal peptide-binding domain"/>
    <property type="match status" value="1"/>
</dbReference>
<dbReference type="EMBL" id="UINC01008147">
    <property type="protein sequence ID" value="SVA36718.1"/>
    <property type="molecule type" value="Genomic_DNA"/>
</dbReference>
<evidence type="ECO:0000313" key="11">
    <source>
        <dbReference type="EMBL" id="SVA36718.1"/>
    </source>
</evidence>
<dbReference type="GO" id="GO:0005786">
    <property type="term" value="C:signal recognition particle, endoplasmic reticulum targeting"/>
    <property type="evidence" value="ECO:0007669"/>
    <property type="project" value="UniProtKB-KW"/>
</dbReference>
<dbReference type="AlphaFoldDB" id="A0A381VAD0"/>
<dbReference type="InterPro" id="IPR004780">
    <property type="entry name" value="SRP"/>
</dbReference>
<sequence length="450" mass="49133">MFENLTDKITDVFNRLGNKGRLTESDVDLALREIRLALLDADVHFKVARSLVTRIKEKVTGEDVLASLTAAQYVASVTNDELVSILGGTTVSLKEGTEKPSTILMVGLNGSGKTTSSAKLGHYLSQAGQPANLVAADVHRPAAIEQLVTLGEQVELDVYQNGKDRRAAKIAAEGLDRGRSLRTSWTIVDTAGRFQVNEELMGELEDIKNATMPQEVLLVVDAMTGQEAVNVAQAFHERIGLTGLVLTKMDGDARGGAALSITAVTGVPVKFIGTSERVDGLEQFHPDRLASRILGMGDVLTLVEKAKATFEEDKMQLLEKKMLKATFDLEDFLDQMQAVKKMGPMNQMLEMIPGFSAIKGKVNAESLDGSHLVKAEAIIQSMTKEERQRPELIGGNRRKRISRGSGTSPQDVNQLLNQFKQVRKMMKDMASPGGQKKLLNMMSQQKRGPF</sequence>
<protein>
    <recommendedName>
        <fullName evidence="8">signal-recognition-particle GTPase</fullName>
        <ecNumber evidence="8">3.6.5.4</ecNumber>
    </recommendedName>
</protein>
<dbReference type="GO" id="GO:0008312">
    <property type="term" value="F:7S RNA binding"/>
    <property type="evidence" value="ECO:0007669"/>
    <property type="project" value="InterPro"/>
</dbReference>
<dbReference type="Pfam" id="PF02978">
    <property type="entry name" value="SRP_SPB"/>
    <property type="match status" value="1"/>
</dbReference>
<dbReference type="Pfam" id="PF00448">
    <property type="entry name" value="SRP54"/>
    <property type="match status" value="1"/>
</dbReference>
<dbReference type="Gene3D" id="1.20.120.140">
    <property type="entry name" value="Signal recognition particle SRP54, nucleotide-binding domain"/>
    <property type="match status" value="1"/>
</dbReference>
<evidence type="ECO:0000256" key="5">
    <source>
        <dbReference type="ARBA" id="ARBA00023134"/>
    </source>
</evidence>
<dbReference type="NCBIfam" id="TIGR00959">
    <property type="entry name" value="ffh"/>
    <property type="match status" value="1"/>
</dbReference>
<keyword evidence="6" id="KW-0733">Signal recognition particle</keyword>
<dbReference type="HAMAP" id="MF_00306">
    <property type="entry name" value="SRP54"/>
    <property type="match status" value="1"/>
</dbReference>
<evidence type="ECO:0000256" key="2">
    <source>
        <dbReference type="ARBA" id="ARBA00022741"/>
    </source>
</evidence>
<organism evidence="11">
    <name type="scientific">marine metagenome</name>
    <dbReference type="NCBI Taxonomy" id="408172"/>
    <lineage>
        <taxon>unclassified sequences</taxon>
        <taxon>metagenomes</taxon>
        <taxon>ecological metagenomes</taxon>
    </lineage>
</organism>
<dbReference type="InterPro" id="IPR003593">
    <property type="entry name" value="AAA+_ATPase"/>
</dbReference>
<keyword evidence="5" id="KW-0342">GTP-binding</keyword>
<evidence type="ECO:0000256" key="3">
    <source>
        <dbReference type="ARBA" id="ARBA00022801"/>
    </source>
</evidence>
<feature type="region of interest" description="Disordered" evidence="9">
    <location>
        <begin position="385"/>
        <end position="413"/>
    </location>
</feature>
<dbReference type="Gene3D" id="1.10.260.30">
    <property type="entry name" value="Signal recognition particle, SRP54 subunit, M-domain"/>
    <property type="match status" value="1"/>
</dbReference>
<reference evidence="11" key="1">
    <citation type="submission" date="2018-05" db="EMBL/GenBank/DDBJ databases">
        <authorList>
            <person name="Lanie J.A."/>
            <person name="Ng W.-L."/>
            <person name="Kazmierczak K.M."/>
            <person name="Andrzejewski T.M."/>
            <person name="Davidsen T.M."/>
            <person name="Wayne K.J."/>
            <person name="Tettelin H."/>
            <person name="Glass J.I."/>
            <person name="Rusch D."/>
            <person name="Podicherti R."/>
            <person name="Tsui H.-C.T."/>
            <person name="Winkler M.E."/>
        </authorList>
    </citation>
    <scope>NUCLEOTIDE SEQUENCE</scope>
</reference>
<evidence type="ECO:0000256" key="7">
    <source>
        <dbReference type="ARBA" id="ARBA00023274"/>
    </source>
</evidence>
<keyword evidence="2" id="KW-0547">Nucleotide-binding</keyword>
<keyword evidence="3" id="KW-0378">Hydrolase</keyword>
<dbReference type="PANTHER" id="PTHR11564">
    <property type="entry name" value="SIGNAL RECOGNITION PARTICLE 54K PROTEIN SRP54"/>
    <property type="match status" value="1"/>
</dbReference>
<gene>
    <name evidence="11" type="ORF">METZ01_LOCUS89572</name>
</gene>
<feature type="domain" description="SRP54-type proteins GTP-binding" evidence="10">
    <location>
        <begin position="268"/>
        <end position="281"/>
    </location>
</feature>
<dbReference type="SMART" id="SM00962">
    <property type="entry name" value="SRP54"/>
    <property type="match status" value="1"/>
</dbReference>
<evidence type="ECO:0000256" key="1">
    <source>
        <dbReference type="ARBA" id="ARBA00005450"/>
    </source>
</evidence>
<dbReference type="SUPFAM" id="SSF52540">
    <property type="entry name" value="P-loop containing nucleoside triphosphate hydrolases"/>
    <property type="match status" value="1"/>
</dbReference>
<dbReference type="InterPro" id="IPR027417">
    <property type="entry name" value="P-loop_NTPase"/>
</dbReference>
<dbReference type="InterPro" id="IPR022941">
    <property type="entry name" value="SRP54"/>
</dbReference>
<dbReference type="GO" id="GO:0005525">
    <property type="term" value="F:GTP binding"/>
    <property type="evidence" value="ECO:0007669"/>
    <property type="project" value="UniProtKB-KW"/>
</dbReference>
<evidence type="ECO:0000256" key="4">
    <source>
        <dbReference type="ARBA" id="ARBA00022884"/>
    </source>
</evidence>
<evidence type="ECO:0000256" key="6">
    <source>
        <dbReference type="ARBA" id="ARBA00023135"/>
    </source>
</evidence>
<feature type="region of interest" description="Disordered" evidence="9">
    <location>
        <begin position="429"/>
        <end position="450"/>
    </location>
</feature>
<feature type="compositionally biased region" description="Polar residues" evidence="9">
    <location>
        <begin position="441"/>
        <end position="450"/>
    </location>
</feature>